<gene>
    <name evidence="2" type="ORF">SARC_15630</name>
</gene>
<dbReference type="GeneID" id="25916134"/>
<dbReference type="RefSeq" id="XP_014145730.1">
    <property type="nucleotide sequence ID" value="XM_014290255.1"/>
</dbReference>
<feature type="region of interest" description="Disordered" evidence="1">
    <location>
        <begin position="1"/>
        <end position="85"/>
    </location>
</feature>
<organism evidence="2 3">
    <name type="scientific">Sphaeroforma arctica JP610</name>
    <dbReference type="NCBI Taxonomy" id="667725"/>
    <lineage>
        <taxon>Eukaryota</taxon>
        <taxon>Ichthyosporea</taxon>
        <taxon>Ichthyophonida</taxon>
        <taxon>Sphaeroforma</taxon>
    </lineage>
</organism>
<dbReference type="GO" id="GO:0006368">
    <property type="term" value="P:transcription elongation by RNA polymerase II"/>
    <property type="evidence" value="ECO:0007669"/>
    <property type="project" value="InterPro"/>
</dbReference>
<evidence type="ECO:0000256" key="1">
    <source>
        <dbReference type="SAM" id="MobiDB-lite"/>
    </source>
</evidence>
<feature type="compositionally biased region" description="Basic and acidic residues" evidence="1">
    <location>
        <begin position="46"/>
        <end position="60"/>
    </location>
</feature>
<feature type="compositionally biased region" description="Basic and acidic residues" evidence="1">
    <location>
        <begin position="74"/>
        <end position="83"/>
    </location>
</feature>
<proteinExistence type="predicted"/>
<dbReference type="AlphaFoldDB" id="A0A0L0F6P7"/>
<sequence length="159" mass="18212">MATIPNGQPSSADRDRTVHSHQHSQGSQDSQNNVSSWKRATPYTRPNEKQDTDKRHENAAHEQSQQQSKGPEGAADREKKRPSEMVYASDLNCNDKYKSTVPDIPLDPKMIEFPFDRQRFFKYRTSTLEARRKFQVHEGTMVPVGLELIDPHAYVGNMN</sequence>
<dbReference type="GO" id="GO:0016593">
    <property type="term" value="C:Cdc73/Paf1 complex"/>
    <property type="evidence" value="ECO:0007669"/>
    <property type="project" value="InterPro"/>
</dbReference>
<evidence type="ECO:0000313" key="3">
    <source>
        <dbReference type="Proteomes" id="UP000054560"/>
    </source>
</evidence>
<dbReference type="EMBL" id="KQ248057">
    <property type="protein sequence ID" value="KNC71828.1"/>
    <property type="molecule type" value="Genomic_DNA"/>
</dbReference>
<dbReference type="eggNOG" id="KOG2478">
    <property type="taxonomic scope" value="Eukaryota"/>
</dbReference>
<reference evidence="2 3" key="1">
    <citation type="submission" date="2011-02" db="EMBL/GenBank/DDBJ databases">
        <title>The Genome Sequence of Sphaeroforma arctica JP610.</title>
        <authorList>
            <consortium name="The Broad Institute Genome Sequencing Platform"/>
            <person name="Russ C."/>
            <person name="Cuomo C."/>
            <person name="Young S.K."/>
            <person name="Zeng Q."/>
            <person name="Gargeya S."/>
            <person name="Alvarado L."/>
            <person name="Berlin A."/>
            <person name="Chapman S.B."/>
            <person name="Chen Z."/>
            <person name="Freedman E."/>
            <person name="Gellesch M."/>
            <person name="Goldberg J."/>
            <person name="Griggs A."/>
            <person name="Gujja S."/>
            <person name="Heilman E."/>
            <person name="Heiman D."/>
            <person name="Howarth C."/>
            <person name="Mehta T."/>
            <person name="Neiman D."/>
            <person name="Pearson M."/>
            <person name="Roberts A."/>
            <person name="Saif S."/>
            <person name="Shea T."/>
            <person name="Shenoy N."/>
            <person name="Sisk P."/>
            <person name="Stolte C."/>
            <person name="Sykes S."/>
            <person name="White J."/>
            <person name="Yandava C."/>
            <person name="Burger G."/>
            <person name="Gray M.W."/>
            <person name="Holland P.W.H."/>
            <person name="King N."/>
            <person name="Lang F.B.F."/>
            <person name="Roger A.J."/>
            <person name="Ruiz-Trillo I."/>
            <person name="Haas B."/>
            <person name="Nusbaum C."/>
            <person name="Birren B."/>
        </authorList>
    </citation>
    <scope>NUCLEOTIDE SEQUENCE [LARGE SCALE GENOMIC DNA]</scope>
    <source>
        <strain evidence="2 3">JP610</strain>
    </source>
</reference>
<name>A0A0L0F6P7_9EUKA</name>
<dbReference type="Pfam" id="PF03985">
    <property type="entry name" value="Paf1"/>
    <property type="match status" value="1"/>
</dbReference>
<dbReference type="STRING" id="667725.A0A0L0F6P7"/>
<protein>
    <submittedName>
        <fullName evidence="2">Uncharacterized protein</fullName>
    </submittedName>
</protein>
<feature type="compositionally biased region" description="Polar residues" evidence="1">
    <location>
        <begin position="1"/>
        <end position="11"/>
    </location>
</feature>
<dbReference type="Proteomes" id="UP000054560">
    <property type="component" value="Unassembled WGS sequence"/>
</dbReference>
<dbReference type="OrthoDB" id="10260285at2759"/>
<accession>A0A0L0F6P7</accession>
<evidence type="ECO:0000313" key="2">
    <source>
        <dbReference type="EMBL" id="KNC71828.1"/>
    </source>
</evidence>
<feature type="non-terminal residue" evidence="2">
    <location>
        <position position="159"/>
    </location>
</feature>
<keyword evidence="3" id="KW-1185">Reference proteome</keyword>
<dbReference type="InterPro" id="IPR007133">
    <property type="entry name" value="RNA_pol_II-assoc_Paf1"/>
</dbReference>